<evidence type="ECO:0000313" key="2">
    <source>
        <dbReference type="EMBL" id="QOR60362.1"/>
    </source>
</evidence>
<organism evidence="2">
    <name type="scientific">Bathycoccus sp. RCC716 virus 2</name>
    <dbReference type="NCBI Taxonomy" id="2530039"/>
    <lineage>
        <taxon>Viruses</taxon>
        <taxon>Varidnaviria</taxon>
        <taxon>Bamfordvirae</taxon>
        <taxon>Nucleocytoviricota</taxon>
        <taxon>Megaviricetes</taxon>
        <taxon>Algavirales</taxon>
        <taxon>Phycodnaviridae</taxon>
        <taxon>Prasinovirus</taxon>
    </lineage>
</organism>
<feature type="compositionally biased region" description="Basic and acidic residues" evidence="1">
    <location>
        <begin position="276"/>
        <end position="294"/>
    </location>
</feature>
<reference evidence="2" key="1">
    <citation type="submission" date="2019-02" db="EMBL/GenBank/DDBJ databases">
        <authorList>
            <person name="Bachy C."/>
            <person name="Yung C.-M."/>
            <person name="Roux S."/>
            <person name="Sullivan M.B."/>
            <person name="Worden A.Z."/>
        </authorList>
    </citation>
    <scope>NUCLEOTIDE SEQUENCE</scope>
    <source>
        <strain evidence="2">BII-V2</strain>
    </source>
</reference>
<dbReference type="EMBL" id="MK522038">
    <property type="protein sequence ID" value="QOR60362.1"/>
    <property type="molecule type" value="Genomic_DNA"/>
</dbReference>
<sequence>MNEEKKLPKIWHPQQEKILKSWGEAAACYRYMHYQAYCSYKNQSMKFTIPLIIVSTITGTANFAQETFPPTVQPYVPSAIGGLNLITAIATTIMQFLKINELMEGHRVASVQYGKVSRTIRLELTLPLSERTQSGTNMIENMRAEYDRLIEQSPNVPKKIIDDFEREFPDDNAFFKPEIMHIQPINPFKAIEENKIITKLKDAVGGVAKRELKKELDDIRGTTQKISKTVKADIEGKQQRINELSNLKDQGLVSLKGDLMKELRRRTELMEVITEIPKDETTESKKDDSQDKQP</sequence>
<dbReference type="NCBIfam" id="NF033632">
    <property type="entry name" value="SLATT_4"/>
    <property type="match status" value="1"/>
</dbReference>
<protein>
    <recommendedName>
        <fullName evidence="3">DUF4231 domain-containing protein</fullName>
    </recommendedName>
</protein>
<feature type="region of interest" description="Disordered" evidence="1">
    <location>
        <begin position="274"/>
        <end position="294"/>
    </location>
</feature>
<proteinExistence type="predicted"/>
<evidence type="ECO:0000256" key="1">
    <source>
        <dbReference type="SAM" id="MobiDB-lite"/>
    </source>
</evidence>
<accession>A0A7S6SW77</accession>
<name>A0A7S6SW77_9PHYC</name>
<evidence type="ECO:0008006" key="3">
    <source>
        <dbReference type="Google" id="ProtNLM"/>
    </source>
</evidence>